<keyword evidence="3" id="KW-0540">Nuclease</keyword>
<proteinExistence type="predicted"/>
<dbReference type="RefSeq" id="WP_344093676.1">
    <property type="nucleotide sequence ID" value="NZ_BAAAOG010000002.1"/>
</dbReference>
<dbReference type="CDD" id="cd00085">
    <property type="entry name" value="HNHc"/>
    <property type="match status" value="1"/>
</dbReference>
<keyword evidence="4" id="KW-1185">Reference proteome</keyword>
<keyword evidence="3" id="KW-0255">Endonuclease</keyword>
<dbReference type="Pfam" id="PF02720">
    <property type="entry name" value="DUF222"/>
    <property type="match status" value="1"/>
</dbReference>
<gene>
    <name evidence="3" type="ORF">GCM10009776_18490</name>
</gene>
<feature type="compositionally biased region" description="Basic and acidic residues" evidence="1">
    <location>
        <begin position="268"/>
        <end position="278"/>
    </location>
</feature>
<organism evidence="3 4">
    <name type="scientific">Microbacterium deminutum</name>
    <dbReference type="NCBI Taxonomy" id="344164"/>
    <lineage>
        <taxon>Bacteria</taxon>
        <taxon>Bacillati</taxon>
        <taxon>Actinomycetota</taxon>
        <taxon>Actinomycetes</taxon>
        <taxon>Micrococcales</taxon>
        <taxon>Microbacteriaceae</taxon>
        <taxon>Microbacterium</taxon>
    </lineage>
</organism>
<protein>
    <submittedName>
        <fullName evidence="3">HNH endonuclease signature motif containing protein</fullName>
    </submittedName>
</protein>
<dbReference type="GO" id="GO:0004519">
    <property type="term" value="F:endonuclease activity"/>
    <property type="evidence" value="ECO:0007669"/>
    <property type="project" value="UniProtKB-KW"/>
</dbReference>
<name>A0ABP5C264_9MICO</name>
<evidence type="ECO:0000256" key="1">
    <source>
        <dbReference type="SAM" id="MobiDB-lite"/>
    </source>
</evidence>
<dbReference type="InterPro" id="IPR003870">
    <property type="entry name" value="DUF222"/>
</dbReference>
<feature type="domain" description="DUF222" evidence="2">
    <location>
        <begin position="74"/>
        <end position="411"/>
    </location>
</feature>
<accession>A0ABP5C264</accession>
<dbReference type="InterPro" id="IPR003615">
    <property type="entry name" value="HNH_nuc"/>
</dbReference>
<evidence type="ECO:0000259" key="2">
    <source>
        <dbReference type="Pfam" id="PF02720"/>
    </source>
</evidence>
<dbReference type="Proteomes" id="UP001499933">
    <property type="component" value="Unassembled WGS sequence"/>
</dbReference>
<keyword evidence="3" id="KW-0378">Hydrolase</keyword>
<reference evidence="4" key="1">
    <citation type="journal article" date="2019" name="Int. J. Syst. Evol. Microbiol.">
        <title>The Global Catalogue of Microorganisms (GCM) 10K type strain sequencing project: providing services to taxonomists for standard genome sequencing and annotation.</title>
        <authorList>
            <consortium name="The Broad Institute Genomics Platform"/>
            <consortium name="The Broad Institute Genome Sequencing Center for Infectious Disease"/>
            <person name="Wu L."/>
            <person name="Ma J."/>
        </authorList>
    </citation>
    <scope>NUCLEOTIDE SEQUENCE [LARGE SCALE GENOMIC DNA]</scope>
    <source>
        <strain evidence="4">JCM 14901</strain>
    </source>
</reference>
<evidence type="ECO:0000313" key="3">
    <source>
        <dbReference type="EMBL" id="GAA1956619.1"/>
    </source>
</evidence>
<evidence type="ECO:0000313" key="4">
    <source>
        <dbReference type="Proteomes" id="UP001499933"/>
    </source>
</evidence>
<dbReference type="Gene3D" id="1.10.30.50">
    <property type="match status" value="1"/>
</dbReference>
<comment type="caution">
    <text evidence="3">The sequence shown here is derived from an EMBL/GenBank/DDBJ whole genome shotgun (WGS) entry which is preliminary data.</text>
</comment>
<sequence>MSTKVIPDSEPDEFEAWLWAERVAIAESWGFEPEPGPETGDIVDPAADAIDRPPAVARFIGAQLHREQLLGQWEQAATEVARWQAVQARILAESLDLCLADGDSRPGTTLSVRSFAAELACAVRMSDRTVEQHMNDAQVLRDRFGATFGALRDGILPRAHAQVIADEGIRLSDDTGRAEYERIVLDLAAQLTTGRLRAVAKAVAEQLMATTLDDRHADARTRRRVHLRDVDDGMTELWALLPTALARGIEDRLTRFAHAVRDAEREAISDDAHLRSGVESKSQPESADPTGPDASPQANRTLDQLRVDAFCDLLLTGHASTAAIDRDGGARVDAIRGVVQITVPVQTLTEGTCPAAYLADRCPIDSESARRIAAAASIWHHVITDPLSGDVVAVHRRFPSEAQRRHLRARDEHCRFPGCRIPVWRCDVDHTVDHQHGGATSVCNLAHLCRRHHTMKHNTAWRVEQHEAGVLVWTSPLGRIYADRPSPTLRFMPTRA</sequence>
<feature type="region of interest" description="Disordered" evidence="1">
    <location>
        <begin position="268"/>
        <end position="298"/>
    </location>
</feature>
<dbReference type="EMBL" id="BAAAOG010000002">
    <property type="protein sequence ID" value="GAA1956619.1"/>
    <property type="molecule type" value="Genomic_DNA"/>
</dbReference>